<protein>
    <submittedName>
        <fullName evidence="1">Uncharacterized protein</fullName>
    </submittedName>
</protein>
<evidence type="ECO:0000313" key="1">
    <source>
        <dbReference type="EMBL" id="SVA96879.1"/>
    </source>
</evidence>
<reference evidence="1" key="1">
    <citation type="submission" date="2018-05" db="EMBL/GenBank/DDBJ databases">
        <authorList>
            <person name="Lanie J.A."/>
            <person name="Ng W.-L."/>
            <person name="Kazmierczak K.M."/>
            <person name="Andrzejewski T.M."/>
            <person name="Davidsen T.M."/>
            <person name="Wayne K.J."/>
            <person name="Tettelin H."/>
            <person name="Glass J.I."/>
            <person name="Rusch D."/>
            <person name="Podicherti R."/>
            <person name="Tsui H.-C.T."/>
            <person name="Winkler M.E."/>
        </authorList>
    </citation>
    <scope>NUCLEOTIDE SEQUENCE</scope>
</reference>
<dbReference type="AlphaFoldDB" id="A0A382A682"/>
<dbReference type="EMBL" id="UINC01024026">
    <property type="protein sequence ID" value="SVA96879.1"/>
    <property type="molecule type" value="Genomic_DNA"/>
</dbReference>
<accession>A0A382A682</accession>
<gene>
    <name evidence="1" type="ORF">METZ01_LOCUS149733</name>
</gene>
<proteinExistence type="predicted"/>
<sequence length="111" mass="11968">MKRALLFALALIAVGYVIISSGIDLGEAVKIAARPYNKLRPMIDFGSEESCIRRLDGVSADYVYLGDQQLSEGGVIKNAVDYSGTTTAKLYREKSTTSSSVRLACKTAINT</sequence>
<organism evidence="1">
    <name type="scientific">marine metagenome</name>
    <dbReference type="NCBI Taxonomy" id="408172"/>
    <lineage>
        <taxon>unclassified sequences</taxon>
        <taxon>metagenomes</taxon>
        <taxon>ecological metagenomes</taxon>
    </lineage>
</organism>
<feature type="non-terminal residue" evidence="1">
    <location>
        <position position="111"/>
    </location>
</feature>
<name>A0A382A682_9ZZZZ</name>